<organism evidence="1 2">
    <name type="scientific">Russula earlei</name>
    <dbReference type="NCBI Taxonomy" id="71964"/>
    <lineage>
        <taxon>Eukaryota</taxon>
        <taxon>Fungi</taxon>
        <taxon>Dikarya</taxon>
        <taxon>Basidiomycota</taxon>
        <taxon>Agaricomycotina</taxon>
        <taxon>Agaricomycetes</taxon>
        <taxon>Russulales</taxon>
        <taxon>Russulaceae</taxon>
        <taxon>Russula</taxon>
    </lineage>
</organism>
<dbReference type="Proteomes" id="UP001207468">
    <property type="component" value="Unassembled WGS sequence"/>
</dbReference>
<gene>
    <name evidence="1" type="ORF">F5148DRAFT_872478</name>
</gene>
<comment type="caution">
    <text evidence="1">The sequence shown here is derived from an EMBL/GenBank/DDBJ whole genome shotgun (WGS) entry which is preliminary data.</text>
</comment>
<accession>A0ACC0UC68</accession>
<evidence type="ECO:0000313" key="2">
    <source>
        <dbReference type="Proteomes" id="UP001207468"/>
    </source>
</evidence>
<evidence type="ECO:0000313" key="1">
    <source>
        <dbReference type="EMBL" id="KAI9508644.1"/>
    </source>
</evidence>
<name>A0ACC0UC68_9AGAM</name>
<sequence length="83" mass="9297">MFFVVLFKLTLFFHLGSIYGITTPQCQNHDDQTTTAATVTTQAPRTAASNCLQGGNGYNYKTATERQRAPDETERQRNHGTTR</sequence>
<protein>
    <submittedName>
        <fullName evidence="1">Uncharacterized protein</fullName>
    </submittedName>
</protein>
<dbReference type="EMBL" id="JAGFNK010000084">
    <property type="protein sequence ID" value="KAI9508644.1"/>
    <property type="molecule type" value="Genomic_DNA"/>
</dbReference>
<reference evidence="1" key="1">
    <citation type="submission" date="2021-03" db="EMBL/GenBank/DDBJ databases">
        <title>Evolutionary priming and transition to the ectomycorrhizal habit in an iconic lineage of mushroom-forming fungi: is preadaptation a requirement?</title>
        <authorList>
            <consortium name="DOE Joint Genome Institute"/>
            <person name="Looney B.P."/>
            <person name="Miyauchi S."/>
            <person name="Morin E."/>
            <person name="Drula E."/>
            <person name="Courty P.E."/>
            <person name="Chicoki N."/>
            <person name="Fauchery L."/>
            <person name="Kohler A."/>
            <person name="Kuo A."/>
            <person name="LaButti K."/>
            <person name="Pangilinan J."/>
            <person name="Lipzen A."/>
            <person name="Riley R."/>
            <person name="Andreopoulos W."/>
            <person name="He G."/>
            <person name="Johnson J."/>
            <person name="Barry K.W."/>
            <person name="Grigoriev I.V."/>
            <person name="Nagy L."/>
            <person name="Hibbett D."/>
            <person name="Henrissat B."/>
            <person name="Matheny P.B."/>
            <person name="Labbe J."/>
            <person name="Martin A.F."/>
        </authorList>
    </citation>
    <scope>NUCLEOTIDE SEQUENCE</scope>
    <source>
        <strain evidence="1">BPL698</strain>
    </source>
</reference>
<proteinExistence type="predicted"/>
<keyword evidence="2" id="KW-1185">Reference proteome</keyword>